<evidence type="ECO:0000313" key="1">
    <source>
        <dbReference type="EnsemblPlants" id="AVESA.00010b.r2.5AG0801450.2.CDS"/>
    </source>
</evidence>
<reference evidence="1" key="1">
    <citation type="submission" date="2021-05" db="EMBL/GenBank/DDBJ databases">
        <authorList>
            <person name="Scholz U."/>
            <person name="Mascher M."/>
            <person name="Fiebig A."/>
        </authorList>
    </citation>
    <scope>NUCLEOTIDE SEQUENCE [LARGE SCALE GENOMIC DNA]</scope>
</reference>
<name>A0ACD5XEE5_AVESA</name>
<accession>A0ACD5XEE5</accession>
<keyword evidence="2" id="KW-1185">Reference proteome</keyword>
<dbReference type="Proteomes" id="UP001732700">
    <property type="component" value="Chromosome 5A"/>
</dbReference>
<sequence length="387" mass="41334">MFCCFGARARRSQPAPARDRSVVMASARVNNVPAAGEGGADSSMASPRSSGYFASSERSLGGAEEGERSGVVVAPLQPPAEAVVWPVEFGSLSEPGLRRKSTEDTEDTVSLRRSFCVWADGSQMHFFAVFDGHGGPEVSALCRDQMHAILAEELALAAAAYRVEHHPAEDEEAELHAWKAALTRSFTRADALGASAVPSAYVVGSTAVVALLVRGHLLVANSGDSRAVLCRAGRAIPLSQDHKLERRPDEVARVEAAGDTVFFHNGLLRVRGILGMSRALGHRFLKPGVICVPEITITTRSWEDDCLILASNGIWDAISNQEACHIARKCLEDMGKDDAQSQYLGALVGPEDNVRCVNAALVLTRLAIARSSPDDISVVVVDLKVRG</sequence>
<reference evidence="1" key="2">
    <citation type="submission" date="2025-09" db="UniProtKB">
        <authorList>
            <consortium name="EnsemblPlants"/>
        </authorList>
    </citation>
    <scope>IDENTIFICATION</scope>
</reference>
<dbReference type="EnsemblPlants" id="AVESA.00010b.r2.5AG0801450.2">
    <property type="protein sequence ID" value="AVESA.00010b.r2.5AG0801450.2.CDS"/>
    <property type="gene ID" value="AVESA.00010b.r2.5AG0801450"/>
</dbReference>
<evidence type="ECO:0000313" key="2">
    <source>
        <dbReference type="Proteomes" id="UP001732700"/>
    </source>
</evidence>
<organism evidence="1 2">
    <name type="scientific">Avena sativa</name>
    <name type="common">Oat</name>
    <dbReference type="NCBI Taxonomy" id="4498"/>
    <lineage>
        <taxon>Eukaryota</taxon>
        <taxon>Viridiplantae</taxon>
        <taxon>Streptophyta</taxon>
        <taxon>Embryophyta</taxon>
        <taxon>Tracheophyta</taxon>
        <taxon>Spermatophyta</taxon>
        <taxon>Magnoliopsida</taxon>
        <taxon>Liliopsida</taxon>
        <taxon>Poales</taxon>
        <taxon>Poaceae</taxon>
        <taxon>BOP clade</taxon>
        <taxon>Pooideae</taxon>
        <taxon>Poodae</taxon>
        <taxon>Poeae</taxon>
        <taxon>Poeae Chloroplast Group 1 (Aveneae type)</taxon>
        <taxon>Aveninae</taxon>
        <taxon>Avena</taxon>
    </lineage>
</organism>
<protein>
    <submittedName>
        <fullName evidence="1">Uncharacterized protein</fullName>
    </submittedName>
</protein>
<proteinExistence type="predicted"/>